<protein>
    <submittedName>
        <fullName evidence="4">Citrate lyase beta subunit</fullName>
    </submittedName>
</protein>
<dbReference type="GO" id="GO:0000287">
    <property type="term" value="F:magnesium ion binding"/>
    <property type="evidence" value="ECO:0007669"/>
    <property type="project" value="TreeGrafter"/>
</dbReference>
<keyword evidence="3" id="KW-0460">Magnesium</keyword>
<comment type="cofactor">
    <cofactor evidence="1">
        <name>Mg(2+)</name>
        <dbReference type="ChEBI" id="CHEBI:18420"/>
    </cofactor>
</comment>
<dbReference type="GO" id="GO:0016829">
    <property type="term" value="F:lyase activity"/>
    <property type="evidence" value="ECO:0007669"/>
    <property type="project" value="UniProtKB-KW"/>
</dbReference>
<accession>A0A1M6R9U5</accession>
<gene>
    <name evidence="4" type="ORF">SAMN02744037_02057</name>
</gene>
<dbReference type="Proteomes" id="UP000242497">
    <property type="component" value="Unassembled WGS sequence"/>
</dbReference>
<keyword evidence="5" id="KW-1185">Reference proteome</keyword>
<dbReference type="EMBL" id="FRAE01000053">
    <property type="protein sequence ID" value="SHK29098.1"/>
    <property type="molecule type" value="Genomic_DNA"/>
</dbReference>
<evidence type="ECO:0000313" key="5">
    <source>
        <dbReference type="Proteomes" id="UP000242497"/>
    </source>
</evidence>
<dbReference type="Pfam" id="PF15617">
    <property type="entry name" value="C-C_Bond_Lyase"/>
    <property type="match status" value="1"/>
</dbReference>
<evidence type="ECO:0000256" key="3">
    <source>
        <dbReference type="ARBA" id="ARBA00022842"/>
    </source>
</evidence>
<dbReference type="SUPFAM" id="SSF51621">
    <property type="entry name" value="Phosphoenolpyruvate/pyruvate domain"/>
    <property type="match status" value="1"/>
</dbReference>
<evidence type="ECO:0000256" key="2">
    <source>
        <dbReference type="ARBA" id="ARBA00022723"/>
    </source>
</evidence>
<dbReference type="PANTHER" id="PTHR32308:SF10">
    <property type="entry name" value="CITRATE LYASE SUBUNIT BETA"/>
    <property type="match status" value="1"/>
</dbReference>
<reference evidence="5" key="1">
    <citation type="submission" date="2016-11" db="EMBL/GenBank/DDBJ databases">
        <authorList>
            <person name="Varghese N."/>
            <person name="Submissions S."/>
        </authorList>
    </citation>
    <scope>NUCLEOTIDE SEQUENCE [LARGE SCALE GENOMIC DNA]</scope>
    <source>
        <strain evidence="5">DSM 15518</strain>
    </source>
</reference>
<dbReference type="OrthoDB" id="9786940at2"/>
<evidence type="ECO:0000313" key="4">
    <source>
        <dbReference type="EMBL" id="SHK29098.1"/>
    </source>
</evidence>
<evidence type="ECO:0000256" key="1">
    <source>
        <dbReference type="ARBA" id="ARBA00001946"/>
    </source>
</evidence>
<dbReference type="PANTHER" id="PTHR32308">
    <property type="entry name" value="LYASE BETA SUBUNIT, PUTATIVE (AFU_ORTHOLOGUE AFUA_4G13030)-RELATED"/>
    <property type="match status" value="1"/>
</dbReference>
<dbReference type="RefSeq" id="WP_072889681.1">
    <property type="nucleotide sequence ID" value="NZ_FRAE01000053.1"/>
</dbReference>
<organism evidence="4 5">
    <name type="scientific">Tepidibacter formicigenes DSM 15518</name>
    <dbReference type="NCBI Taxonomy" id="1123349"/>
    <lineage>
        <taxon>Bacteria</taxon>
        <taxon>Bacillati</taxon>
        <taxon>Bacillota</taxon>
        <taxon>Clostridia</taxon>
        <taxon>Peptostreptococcales</taxon>
        <taxon>Peptostreptococcaceae</taxon>
        <taxon>Tepidibacter</taxon>
    </lineage>
</organism>
<dbReference type="STRING" id="1123349.SAMN02744037_02057"/>
<sequence>MQYFNYLTSEDKKSIFYSLPMSFERDSDKEILSYALGSTLYMPATREKISQDIISFKYEGLMSMVICLEDAIGDKEINKGTESLVNNLKNIFLAIENGQISYEQIPLIFIRVRSPKQINILGKRMGSMIELITGFVFPKFSINNGRDYFEELKKINFTFNKKLYGMPILETADIIYRETRIRSLNDINKILNENEEFVLNVRIGATDFSSLFGIRRSYDVTIYDIAVIRDCIADIVNIFSRVDREYVISGPVWEYFCKEYRVLKPQLRQSPFEDTYGLEGIQIRANIIDKYIDGLIREVSLDKVNGLIGKTIIHPSHILPVQALHVVSHEDYVDACSILDNDNGQLGVMKSQYLNKMNEIKPHINWANKIVRKGKIYGVFNEKKNFTSLLEKKIYI</sequence>
<keyword evidence="2" id="KW-0479">Metal-binding</keyword>
<name>A0A1M6R9U5_9FIRM</name>
<dbReference type="InterPro" id="IPR015813">
    <property type="entry name" value="Pyrv/PenolPyrv_kinase-like_dom"/>
</dbReference>
<dbReference type="InterPro" id="IPR039480">
    <property type="entry name" value="C-C_Bond_Lyase-like"/>
</dbReference>
<dbReference type="AlphaFoldDB" id="A0A1M6R9U5"/>
<proteinExistence type="predicted"/>
<keyword evidence="4" id="KW-0456">Lyase</keyword>
<dbReference type="GO" id="GO:0006107">
    <property type="term" value="P:oxaloacetate metabolic process"/>
    <property type="evidence" value="ECO:0007669"/>
    <property type="project" value="TreeGrafter"/>
</dbReference>